<dbReference type="PANTHER" id="PTHR36764:SF1">
    <property type="entry name" value="TRNA (ILE)-LYSIDINE SYNTHASE"/>
    <property type="match status" value="1"/>
</dbReference>
<feature type="compositionally biased region" description="Basic and acidic residues" evidence="1">
    <location>
        <begin position="8"/>
        <end position="21"/>
    </location>
</feature>
<feature type="region of interest" description="Disordered" evidence="1">
    <location>
        <begin position="1"/>
        <end position="21"/>
    </location>
</feature>
<reference evidence="2 3" key="1">
    <citation type="journal article" date="2018" name="Mol. Plant">
        <title>The genome of Artemisia annua provides insight into the evolution of Asteraceae family and artemisinin biosynthesis.</title>
        <authorList>
            <person name="Shen Q."/>
            <person name="Zhang L."/>
            <person name="Liao Z."/>
            <person name="Wang S."/>
            <person name="Yan T."/>
            <person name="Shi P."/>
            <person name="Liu M."/>
            <person name="Fu X."/>
            <person name="Pan Q."/>
            <person name="Wang Y."/>
            <person name="Lv Z."/>
            <person name="Lu X."/>
            <person name="Zhang F."/>
            <person name="Jiang W."/>
            <person name="Ma Y."/>
            <person name="Chen M."/>
            <person name="Hao X."/>
            <person name="Li L."/>
            <person name="Tang Y."/>
            <person name="Lv G."/>
            <person name="Zhou Y."/>
            <person name="Sun X."/>
            <person name="Brodelius P.E."/>
            <person name="Rose J.K.C."/>
            <person name="Tang K."/>
        </authorList>
    </citation>
    <scope>NUCLEOTIDE SEQUENCE [LARGE SCALE GENOMIC DNA]</scope>
    <source>
        <strain evidence="3">cv. Huhao1</strain>
        <tissue evidence="2">Leaf</tissue>
    </source>
</reference>
<gene>
    <name evidence="2" type="ORF">CTI12_AA587270</name>
</gene>
<organism evidence="2 3">
    <name type="scientific">Artemisia annua</name>
    <name type="common">Sweet wormwood</name>
    <dbReference type="NCBI Taxonomy" id="35608"/>
    <lineage>
        <taxon>Eukaryota</taxon>
        <taxon>Viridiplantae</taxon>
        <taxon>Streptophyta</taxon>
        <taxon>Embryophyta</taxon>
        <taxon>Tracheophyta</taxon>
        <taxon>Spermatophyta</taxon>
        <taxon>Magnoliopsida</taxon>
        <taxon>eudicotyledons</taxon>
        <taxon>Gunneridae</taxon>
        <taxon>Pentapetalae</taxon>
        <taxon>asterids</taxon>
        <taxon>campanulids</taxon>
        <taxon>Asterales</taxon>
        <taxon>Asteraceae</taxon>
        <taxon>Asteroideae</taxon>
        <taxon>Anthemideae</taxon>
        <taxon>Artemisiinae</taxon>
        <taxon>Artemisia</taxon>
    </lineage>
</organism>
<sequence>MKKNNNKKPPEDNTLSDKEERKKEIEEKLKFLNERNHKLVQVLKQILNAEEELRRRSNVQGITGRPIVSLQVDVTNDSGSMSRDVTPRPGSEGNCGGDVEGPDADGAPNQNLHSRNMTRMSSMSPSSDSLHRRGPFSAGLGPGIPDENSIEGASVLHWAQLKLVSDEITNIRGPEAAICDNYGFKVENLASLVDGKAELHETNEVTIMSASDYVDAKAYNTIWEFPRERRDSFLRLLALEIPAKLLSDNHFNLENSVTFLNIDPRKLRPRSGANIFSTASIDDLRTEVTVSSWLNDLRAQVEQTRVLNVVFRTALGSRLPSMANKRAKVAGAGAGAGAMLRPVSSSTQALHREATVLRTANNGRKFKAFMEWWKQMAQNSKANEKPVYAALQSFPCKEFSDDERGDAAKIIQFHFRRLVEHRNYTRTKKALDLKEEFLDSNASSSRYLKSSSWMERWDSFHRLLAIEIPAKLPSDNHFNPENSESHFSILILESSDQGCRYAKSFNFIFCSCMYDMRIGRVW</sequence>
<evidence type="ECO:0000313" key="2">
    <source>
        <dbReference type="EMBL" id="PWA37914.1"/>
    </source>
</evidence>
<feature type="compositionally biased region" description="Polar residues" evidence="1">
    <location>
        <begin position="73"/>
        <end position="83"/>
    </location>
</feature>
<evidence type="ECO:0000256" key="1">
    <source>
        <dbReference type="SAM" id="MobiDB-lite"/>
    </source>
</evidence>
<dbReference type="GO" id="GO:0009507">
    <property type="term" value="C:chloroplast"/>
    <property type="evidence" value="ECO:0007669"/>
    <property type="project" value="TreeGrafter"/>
</dbReference>
<dbReference type="AlphaFoldDB" id="A0A2U1KMA6"/>
<protein>
    <submittedName>
        <fullName evidence="2">Uncharacterized protein</fullName>
    </submittedName>
</protein>
<dbReference type="Proteomes" id="UP000245207">
    <property type="component" value="Unassembled WGS sequence"/>
</dbReference>
<accession>A0A2U1KMA6</accession>
<proteinExistence type="predicted"/>
<name>A0A2U1KMA6_ARTAN</name>
<keyword evidence="3" id="KW-1185">Reference proteome</keyword>
<feature type="region of interest" description="Disordered" evidence="1">
    <location>
        <begin position="73"/>
        <end position="145"/>
    </location>
</feature>
<feature type="compositionally biased region" description="Low complexity" evidence="1">
    <location>
        <begin position="114"/>
        <end position="128"/>
    </location>
</feature>
<comment type="caution">
    <text evidence="2">The sequence shown here is derived from an EMBL/GenBank/DDBJ whole genome shotgun (WGS) entry which is preliminary data.</text>
</comment>
<dbReference type="STRING" id="35608.A0A2U1KMA6"/>
<dbReference type="OrthoDB" id="1922268at2759"/>
<dbReference type="PANTHER" id="PTHR36764">
    <property type="entry name" value="TRNA (ILE)-LYSIDINE SYNTHASE"/>
    <property type="match status" value="1"/>
</dbReference>
<evidence type="ECO:0000313" key="3">
    <source>
        <dbReference type="Proteomes" id="UP000245207"/>
    </source>
</evidence>
<dbReference type="EMBL" id="PKPP01016208">
    <property type="protein sequence ID" value="PWA37914.1"/>
    <property type="molecule type" value="Genomic_DNA"/>
</dbReference>